<evidence type="ECO:0000313" key="2">
    <source>
        <dbReference type="Proteomes" id="UP000887566"/>
    </source>
</evidence>
<feature type="compositionally biased region" description="Basic and acidic residues" evidence="1">
    <location>
        <begin position="21"/>
        <end position="35"/>
    </location>
</feature>
<protein>
    <submittedName>
        <fullName evidence="3">Uncharacterized protein</fullName>
    </submittedName>
</protein>
<reference evidence="3" key="1">
    <citation type="submission" date="2022-11" db="UniProtKB">
        <authorList>
            <consortium name="WormBaseParasite"/>
        </authorList>
    </citation>
    <scope>IDENTIFICATION</scope>
</reference>
<accession>A0A914WJK7</accession>
<feature type="compositionally biased region" description="Low complexity" evidence="1">
    <location>
        <begin position="57"/>
        <end position="87"/>
    </location>
</feature>
<dbReference type="WBParaSite" id="PSAMB.scaffold4050size15866.g23347.t1">
    <property type="protein sequence ID" value="PSAMB.scaffold4050size15866.g23347.t1"/>
    <property type="gene ID" value="PSAMB.scaffold4050size15866.g23347"/>
</dbReference>
<sequence>MTTMDYEEKHSNEKPPSPPRPDLDAGVDRPSERAFARGRRSFRVPTLARAASVFRRTTGSTTPSPDPESTSPAGSPSSTGPRSRQGRALCGPRKKVAITGASTAAVALEFRRKRSHRFILS</sequence>
<dbReference type="AlphaFoldDB" id="A0A914WJK7"/>
<evidence type="ECO:0000313" key="3">
    <source>
        <dbReference type="WBParaSite" id="PSAMB.scaffold4050size15866.g23347.t1"/>
    </source>
</evidence>
<proteinExistence type="predicted"/>
<feature type="region of interest" description="Disordered" evidence="1">
    <location>
        <begin position="1"/>
        <end position="91"/>
    </location>
</feature>
<organism evidence="2 3">
    <name type="scientific">Plectus sambesii</name>
    <dbReference type="NCBI Taxonomy" id="2011161"/>
    <lineage>
        <taxon>Eukaryota</taxon>
        <taxon>Metazoa</taxon>
        <taxon>Ecdysozoa</taxon>
        <taxon>Nematoda</taxon>
        <taxon>Chromadorea</taxon>
        <taxon>Plectida</taxon>
        <taxon>Plectina</taxon>
        <taxon>Plectoidea</taxon>
        <taxon>Plectidae</taxon>
        <taxon>Plectus</taxon>
    </lineage>
</organism>
<feature type="compositionally biased region" description="Basic and acidic residues" evidence="1">
    <location>
        <begin position="1"/>
        <end position="13"/>
    </location>
</feature>
<dbReference type="Proteomes" id="UP000887566">
    <property type="component" value="Unplaced"/>
</dbReference>
<keyword evidence="2" id="KW-1185">Reference proteome</keyword>
<name>A0A914WJK7_9BILA</name>
<evidence type="ECO:0000256" key="1">
    <source>
        <dbReference type="SAM" id="MobiDB-lite"/>
    </source>
</evidence>